<evidence type="ECO:0000256" key="3">
    <source>
        <dbReference type="ARBA" id="ARBA00022741"/>
    </source>
</evidence>
<evidence type="ECO:0000313" key="18">
    <source>
        <dbReference type="EMBL" id="MBB6478335.1"/>
    </source>
</evidence>
<evidence type="ECO:0000256" key="14">
    <source>
        <dbReference type="ARBA" id="ARBA00048988"/>
    </source>
</evidence>
<dbReference type="SMART" id="SM00490">
    <property type="entry name" value="HELICc"/>
    <property type="match status" value="1"/>
</dbReference>
<dbReference type="AlphaFoldDB" id="A0A841R377"/>
<keyword evidence="8" id="KW-0238">DNA-binding</keyword>
<dbReference type="EC" id="5.6.2.4" evidence="13 15"/>
<evidence type="ECO:0000256" key="5">
    <source>
        <dbReference type="ARBA" id="ARBA00022801"/>
    </source>
</evidence>
<comment type="catalytic activity">
    <reaction evidence="12 15">
        <text>Couples ATP hydrolysis with the unwinding of duplex DNA by translocating in the 3'-5' direction.</text>
        <dbReference type="EC" id="5.6.2.4"/>
    </reaction>
</comment>
<dbReference type="NCBIfam" id="TIGR00643">
    <property type="entry name" value="recG"/>
    <property type="match status" value="1"/>
</dbReference>
<sequence>MHWQDPVTVIKGIGKAAEQRLAVLGIHTVGDLLQYYPRAYRDYSQVVPIRALADGADVTVAGVITKVQERRPRPRLSILNVIVNDDSGNLELVYFNQPFKRKLFHEGDRIIAFGRIKAGYGKYQMNSPEVVFPDEGSAVEGKLQPVYGLTEGIRPASLERWIQTALAAIKDIPETLPADVRQQLGLRSRAEVTRLAHQPPDQETATAVRQELAFEELFFLQLGVLRLRAQREIGAVGIKCAPNGNRFRQLMQTLPYRLTGDQQKALADICDDMEGILPMRRLLQGDVGSGKTVVAALAMTKAAENGYQSLLMAPTEILANQHYETLQPLLAPLGIRVANLTGKTNKSEREDILAGLLDGSVTVCIGTHALLEDDVELKALGLVVTDEQHRFGVRQRMRLEEKGSAPHTLVMTATPIPRTLALSVYGDLDISLIREMPPGRKPVQTFAVNRSYMPRILRFLEKEMTRGHQVYVVCPLVEESEKMDLKAAVEVYEELEKRFHEFGVGLVYGGLKADAKQAVMTAFAKRQYHLLVATSVVEVGVNVPNATVMLVEGAERFGLAQLHQLRGRVGRGSAQAYCILVSDSQTELAQERLRYMAEIQDGFTLAEKDLLLRGTGELFGYRQHGLPDLKVADPIHDLPLLVKAREVAESYAQTTDSVLLGELQKRFGKAFLTLLQH</sequence>
<evidence type="ECO:0000256" key="11">
    <source>
        <dbReference type="ARBA" id="ARBA00023235"/>
    </source>
</evidence>
<dbReference type="PROSITE" id="PS51194">
    <property type="entry name" value="HELICASE_CTER"/>
    <property type="match status" value="1"/>
</dbReference>
<dbReference type="Gene3D" id="3.40.50.300">
    <property type="entry name" value="P-loop containing nucleotide triphosphate hydrolases"/>
    <property type="match status" value="2"/>
</dbReference>
<organism evidence="18 19">
    <name type="scientific">Negativicoccus succinicivorans</name>
    <dbReference type="NCBI Taxonomy" id="620903"/>
    <lineage>
        <taxon>Bacteria</taxon>
        <taxon>Bacillati</taxon>
        <taxon>Bacillota</taxon>
        <taxon>Negativicutes</taxon>
        <taxon>Veillonellales</taxon>
        <taxon>Veillonellaceae</taxon>
        <taxon>Negativicoccus</taxon>
    </lineage>
</organism>
<reference evidence="18 19" key="1">
    <citation type="submission" date="2020-08" db="EMBL/GenBank/DDBJ databases">
        <title>Genomic Encyclopedia of Type Strains, Phase IV (KMG-IV): sequencing the most valuable type-strain genomes for metagenomic binning, comparative biology and taxonomic classification.</title>
        <authorList>
            <person name="Goeker M."/>
        </authorList>
    </citation>
    <scope>NUCLEOTIDE SEQUENCE [LARGE SCALE GENOMIC DNA]</scope>
    <source>
        <strain evidence="18 19">DSM 21255</strain>
    </source>
</reference>
<evidence type="ECO:0000256" key="10">
    <source>
        <dbReference type="ARBA" id="ARBA00023204"/>
    </source>
</evidence>
<dbReference type="Pfam" id="PF00270">
    <property type="entry name" value="DEAD"/>
    <property type="match status" value="1"/>
</dbReference>
<keyword evidence="9 15" id="KW-0233">DNA recombination</keyword>
<accession>A0A841R377</accession>
<dbReference type="Proteomes" id="UP000591941">
    <property type="component" value="Unassembled WGS sequence"/>
</dbReference>
<dbReference type="PANTHER" id="PTHR47964">
    <property type="entry name" value="ATP-DEPENDENT DNA HELICASE HOMOLOG RECG, CHLOROPLASTIC"/>
    <property type="match status" value="1"/>
</dbReference>
<dbReference type="GeneID" id="93486660"/>
<dbReference type="CDD" id="cd17992">
    <property type="entry name" value="DEXHc_RecG"/>
    <property type="match status" value="1"/>
</dbReference>
<dbReference type="GO" id="GO:0043138">
    <property type="term" value="F:3'-5' DNA helicase activity"/>
    <property type="evidence" value="ECO:0007669"/>
    <property type="project" value="UniProtKB-EC"/>
</dbReference>
<dbReference type="Pfam" id="PF17191">
    <property type="entry name" value="RecG_wedge"/>
    <property type="match status" value="1"/>
</dbReference>
<dbReference type="NCBIfam" id="NF008168">
    <property type="entry name" value="PRK10917.2-2"/>
    <property type="match status" value="1"/>
</dbReference>
<evidence type="ECO:0000256" key="8">
    <source>
        <dbReference type="ARBA" id="ARBA00023125"/>
    </source>
</evidence>
<evidence type="ECO:0000256" key="2">
    <source>
        <dbReference type="ARBA" id="ARBA00017846"/>
    </source>
</evidence>
<keyword evidence="11" id="KW-0413">Isomerase</keyword>
<keyword evidence="5 15" id="KW-0378">Hydrolase</keyword>
<dbReference type="EMBL" id="JACHHI010000008">
    <property type="protein sequence ID" value="MBB6478335.1"/>
    <property type="molecule type" value="Genomic_DNA"/>
</dbReference>
<dbReference type="RefSeq" id="WP_159823361.1">
    <property type="nucleotide sequence ID" value="NZ_CABWNB010000006.1"/>
</dbReference>
<dbReference type="PROSITE" id="PS51192">
    <property type="entry name" value="HELICASE_ATP_BIND_1"/>
    <property type="match status" value="1"/>
</dbReference>
<evidence type="ECO:0000256" key="1">
    <source>
        <dbReference type="ARBA" id="ARBA00007504"/>
    </source>
</evidence>
<keyword evidence="10 15" id="KW-0234">DNA repair</keyword>
<dbReference type="GO" id="GO:0005524">
    <property type="term" value="F:ATP binding"/>
    <property type="evidence" value="ECO:0007669"/>
    <property type="project" value="UniProtKB-KW"/>
</dbReference>
<evidence type="ECO:0000256" key="6">
    <source>
        <dbReference type="ARBA" id="ARBA00022806"/>
    </source>
</evidence>
<dbReference type="InterPro" id="IPR047112">
    <property type="entry name" value="RecG/Mfd"/>
</dbReference>
<dbReference type="NCBIfam" id="NF008165">
    <property type="entry name" value="PRK10917.1-3"/>
    <property type="match status" value="1"/>
</dbReference>
<dbReference type="OrthoDB" id="9804325at2"/>
<comment type="function">
    <text evidence="15">Plays a critical role in recombination and DNA repair. Helps process Holliday junction intermediates to mature products by catalyzing branch migration. Has replication fork regression activity, unwinds stalled or blocked replication forks to make a HJ that can be resolved. Has a DNA unwinding activity characteristic of a DNA helicase with 3'-5' polarity.</text>
</comment>
<comment type="similarity">
    <text evidence="1 15">Belongs to the helicase family. RecG subfamily.</text>
</comment>
<proteinExistence type="inferred from homology"/>
<dbReference type="SUPFAM" id="SSF52540">
    <property type="entry name" value="P-loop containing nucleoside triphosphate hydrolases"/>
    <property type="match status" value="2"/>
</dbReference>
<dbReference type="CDD" id="cd04488">
    <property type="entry name" value="RecG_wedge_OBF"/>
    <property type="match status" value="1"/>
</dbReference>
<name>A0A841R377_9FIRM</name>
<dbReference type="GO" id="GO:0006310">
    <property type="term" value="P:DNA recombination"/>
    <property type="evidence" value="ECO:0007669"/>
    <property type="project" value="UniProtKB-UniRule"/>
</dbReference>
<evidence type="ECO:0000256" key="4">
    <source>
        <dbReference type="ARBA" id="ARBA00022763"/>
    </source>
</evidence>
<evidence type="ECO:0000313" key="19">
    <source>
        <dbReference type="Proteomes" id="UP000591941"/>
    </source>
</evidence>
<gene>
    <name evidence="18" type="ORF">HNR45_001406</name>
</gene>
<dbReference type="Pfam" id="PF19833">
    <property type="entry name" value="RecG_dom3_C"/>
    <property type="match status" value="1"/>
</dbReference>
<feature type="domain" description="Helicase C-terminal" evidence="17">
    <location>
        <begin position="452"/>
        <end position="611"/>
    </location>
</feature>
<dbReference type="InterPro" id="IPR012340">
    <property type="entry name" value="NA-bd_OB-fold"/>
</dbReference>
<keyword evidence="6 15" id="KW-0347">Helicase</keyword>
<dbReference type="InterPro" id="IPR045562">
    <property type="entry name" value="RecG_dom3_C"/>
</dbReference>
<dbReference type="GO" id="GO:0016787">
    <property type="term" value="F:hydrolase activity"/>
    <property type="evidence" value="ECO:0007669"/>
    <property type="project" value="UniProtKB-KW"/>
</dbReference>
<dbReference type="InterPro" id="IPR027417">
    <property type="entry name" value="P-loop_NTPase"/>
</dbReference>
<evidence type="ECO:0000256" key="7">
    <source>
        <dbReference type="ARBA" id="ARBA00022840"/>
    </source>
</evidence>
<evidence type="ECO:0000256" key="13">
    <source>
        <dbReference type="ARBA" id="ARBA00034808"/>
    </source>
</evidence>
<dbReference type="Gene3D" id="1.10.150.20">
    <property type="entry name" value="5' to 3' exonuclease, C-terminal subdomain"/>
    <property type="match status" value="1"/>
</dbReference>
<dbReference type="InterPro" id="IPR011545">
    <property type="entry name" value="DEAD/DEAH_box_helicase_dom"/>
</dbReference>
<evidence type="ECO:0000259" key="16">
    <source>
        <dbReference type="PROSITE" id="PS51192"/>
    </source>
</evidence>
<dbReference type="PANTHER" id="PTHR47964:SF1">
    <property type="entry name" value="ATP-DEPENDENT DNA HELICASE HOMOLOG RECG, CHLOROPLASTIC"/>
    <property type="match status" value="1"/>
</dbReference>
<dbReference type="InterPro" id="IPR001650">
    <property type="entry name" value="Helicase_C-like"/>
</dbReference>
<dbReference type="SMART" id="SM00487">
    <property type="entry name" value="DEXDc"/>
    <property type="match status" value="1"/>
</dbReference>
<dbReference type="Pfam" id="PF00271">
    <property type="entry name" value="Helicase_C"/>
    <property type="match status" value="1"/>
</dbReference>
<dbReference type="SUPFAM" id="SSF50249">
    <property type="entry name" value="Nucleic acid-binding proteins"/>
    <property type="match status" value="1"/>
</dbReference>
<evidence type="ECO:0000256" key="9">
    <source>
        <dbReference type="ARBA" id="ARBA00023172"/>
    </source>
</evidence>
<dbReference type="GO" id="GO:0006281">
    <property type="term" value="P:DNA repair"/>
    <property type="evidence" value="ECO:0007669"/>
    <property type="project" value="UniProtKB-UniRule"/>
</dbReference>
<keyword evidence="3 15" id="KW-0547">Nucleotide-binding</keyword>
<comment type="catalytic activity">
    <reaction evidence="14 15">
        <text>ATP + H2O = ADP + phosphate + H(+)</text>
        <dbReference type="Rhea" id="RHEA:13065"/>
        <dbReference type="ChEBI" id="CHEBI:15377"/>
        <dbReference type="ChEBI" id="CHEBI:15378"/>
        <dbReference type="ChEBI" id="CHEBI:30616"/>
        <dbReference type="ChEBI" id="CHEBI:43474"/>
        <dbReference type="ChEBI" id="CHEBI:456216"/>
        <dbReference type="EC" id="5.6.2.4"/>
    </reaction>
</comment>
<evidence type="ECO:0000259" key="17">
    <source>
        <dbReference type="PROSITE" id="PS51194"/>
    </source>
</evidence>
<dbReference type="Gene3D" id="2.40.50.140">
    <property type="entry name" value="Nucleic acid-binding proteins"/>
    <property type="match status" value="1"/>
</dbReference>
<evidence type="ECO:0000256" key="15">
    <source>
        <dbReference type="RuleBase" id="RU363016"/>
    </source>
</evidence>
<keyword evidence="4 15" id="KW-0227">DNA damage</keyword>
<feature type="domain" description="Helicase ATP-binding" evidence="16">
    <location>
        <begin position="272"/>
        <end position="433"/>
    </location>
</feature>
<dbReference type="GO" id="GO:0003677">
    <property type="term" value="F:DNA binding"/>
    <property type="evidence" value="ECO:0007669"/>
    <property type="project" value="UniProtKB-KW"/>
</dbReference>
<keyword evidence="7 15" id="KW-0067">ATP-binding</keyword>
<dbReference type="InterPro" id="IPR033454">
    <property type="entry name" value="RecG_wedge"/>
</dbReference>
<keyword evidence="19" id="KW-1185">Reference proteome</keyword>
<dbReference type="InterPro" id="IPR004609">
    <property type="entry name" value="ATP-dep_DNA_helicase_RecG"/>
</dbReference>
<dbReference type="InterPro" id="IPR014001">
    <property type="entry name" value="Helicase_ATP-bd"/>
</dbReference>
<evidence type="ECO:0000256" key="12">
    <source>
        <dbReference type="ARBA" id="ARBA00034617"/>
    </source>
</evidence>
<protein>
    <recommendedName>
        <fullName evidence="2 15">ATP-dependent DNA helicase RecG</fullName>
        <ecNumber evidence="13 15">5.6.2.4</ecNumber>
    </recommendedName>
</protein>
<comment type="caution">
    <text evidence="18">The sequence shown here is derived from an EMBL/GenBank/DDBJ whole genome shotgun (WGS) entry which is preliminary data.</text>
</comment>